<name>A0A3B0PQN7_9BACT</name>
<accession>A0A3B0PQN7</accession>
<evidence type="ECO:0000313" key="2">
    <source>
        <dbReference type="EMBL" id="SYV97045.1"/>
    </source>
</evidence>
<gene>
    <name evidence="2" type="ORF">NCTC10132_00400</name>
</gene>
<keyword evidence="1" id="KW-1133">Transmembrane helix</keyword>
<protein>
    <submittedName>
        <fullName evidence="2">Uncharacterized protein</fullName>
    </submittedName>
</protein>
<evidence type="ECO:0000313" key="3">
    <source>
        <dbReference type="Proteomes" id="UP000257559"/>
    </source>
</evidence>
<dbReference type="KEGG" id="medw:NCTC10132_00400"/>
<reference evidence="3" key="1">
    <citation type="submission" date="2018-06" db="EMBL/GenBank/DDBJ databases">
        <authorList>
            <consortium name="Pathogen Informatics"/>
        </authorList>
    </citation>
    <scope>NUCLEOTIDE SEQUENCE [LARGE SCALE GENOMIC DNA]</scope>
    <source>
        <strain evidence="3">NCTC10132</strain>
    </source>
</reference>
<proteinExistence type="predicted"/>
<keyword evidence="1" id="KW-0812">Transmembrane</keyword>
<keyword evidence="1" id="KW-0472">Membrane</keyword>
<evidence type="ECO:0000256" key="1">
    <source>
        <dbReference type="SAM" id="Phobius"/>
    </source>
</evidence>
<dbReference type="Proteomes" id="UP000257559">
    <property type="component" value="Chromosome"/>
</dbReference>
<dbReference type="EMBL" id="LS991951">
    <property type="protein sequence ID" value="SYV97045.1"/>
    <property type="molecule type" value="Genomic_DNA"/>
</dbReference>
<feature type="transmembrane region" description="Helical" evidence="1">
    <location>
        <begin position="20"/>
        <end position="39"/>
    </location>
</feature>
<sequence length="74" mass="8240">MKMMQANAKPPIEYDLAKLYVSIIFSSKVTFSLSAIMSLNCEINIANPIIAARAITEIIVHVITFLLYPLITIL</sequence>
<organism evidence="2 3">
    <name type="scientific">Mycoplasmopsis edwardii</name>
    <dbReference type="NCBI Taxonomy" id="53558"/>
    <lineage>
        <taxon>Bacteria</taxon>
        <taxon>Bacillati</taxon>
        <taxon>Mycoplasmatota</taxon>
        <taxon>Mycoplasmoidales</taxon>
        <taxon>Metamycoplasmataceae</taxon>
        <taxon>Mycoplasmopsis</taxon>
    </lineage>
</organism>
<keyword evidence="3" id="KW-1185">Reference proteome</keyword>
<dbReference type="AlphaFoldDB" id="A0A3B0PQN7"/>
<feature type="transmembrane region" description="Helical" evidence="1">
    <location>
        <begin position="51"/>
        <end position="71"/>
    </location>
</feature>